<dbReference type="InParanoid" id="A0A067QIR9"/>
<organism evidence="2 3">
    <name type="scientific">Jaapia argillacea MUCL 33604</name>
    <dbReference type="NCBI Taxonomy" id="933084"/>
    <lineage>
        <taxon>Eukaryota</taxon>
        <taxon>Fungi</taxon>
        <taxon>Dikarya</taxon>
        <taxon>Basidiomycota</taxon>
        <taxon>Agaricomycotina</taxon>
        <taxon>Agaricomycetes</taxon>
        <taxon>Agaricomycetidae</taxon>
        <taxon>Jaapiales</taxon>
        <taxon>Jaapiaceae</taxon>
        <taxon>Jaapia</taxon>
    </lineage>
</organism>
<feature type="compositionally biased region" description="Polar residues" evidence="1">
    <location>
        <begin position="22"/>
        <end position="31"/>
    </location>
</feature>
<feature type="region of interest" description="Disordered" evidence="1">
    <location>
        <begin position="1"/>
        <end position="71"/>
    </location>
</feature>
<dbReference type="AlphaFoldDB" id="A0A067QIR9"/>
<protein>
    <submittedName>
        <fullName evidence="2">Uncharacterized protein</fullName>
    </submittedName>
</protein>
<evidence type="ECO:0000313" key="3">
    <source>
        <dbReference type="Proteomes" id="UP000027265"/>
    </source>
</evidence>
<feature type="compositionally biased region" description="Basic and acidic residues" evidence="1">
    <location>
        <begin position="7"/>
        <end position="21"/>
    </location>
</feature>
<evidence type="ECO:0000313" key="2">
    <source>
        <dbReference type="EMBL" id="KDQ62496.1"/>
    </source>
</evidence>
<dbReference type="Proteomes" id="UP000027265">
    <property type="component" value="Unassembled WGS sequence"/>
</dbReference>
<evidence type="ECO:0000256" key="1">
    <source>
        <dbReference type="SAM" id="MobiDB-lite"/>
    </source>
</evidence>
<gene>
    <name evidence="2" type="ORF">JAAARDRAFT_461857</name>
</gene>
<reference evidence="3" key="1">
    <citation type="journal article" date="2014" name="Proc. Natl. Acad. Sci. U.S.A.">
        <title>Extensive sampling of basidiomycete genomes demonstrates inadequacy of the white-rot/brown-rot paradigm for wood decay fungi.</title>
        <authorList>
            <person name="Riley R."/>
            <person name="Salamov A.A."/>
            <person name="Brown D.W."/>
            <person name="Nagy L.G."/>
            <person name="Floudas D."/>
            <person name="Held B.W."/>
            <person name="Levasseur A."/>
            <person name="Lombard V."/>
            <person name="Morin E."/>
            <person name="Otillar R."/>
            <person name="Lindquist E.A."/>
            <person name="Sun H."/>
            <person name="LaButti K.M."/>
            <person name="Schmutz J."/>
            <person name="Jabbour D."/>
            <person name="Luo H."/>
            <person name="Baker S.E."/>
            <person name="Pisabarro A.G."/>
            <person name="Walton J.D."/>
            <person name="Blanchette R.A."/>
            <person name="Henrissat B."/>
            <person name="Martin F."/>
            <person name="Cullen D."/>
            <person name="Hibbett D.S."/>
            <person name="Grigoriev I.V."/>
        </authorList>
    </citation>
    <scope>NUCLEOTIDE SEQUENCE [LARGE SCALE GENOMIC DNA]</scope>
    <source>
        <strain evidence="3">MUCL 33604</strain>
    </source>
</reference>
<dbReference type="HOGENOM" id="CLU_1129196_0_0_1"/>
<keyword evidence="3" id="KW-1185">Reference proteome</keyword>
<sequence length="246" mass="27483">MKTASRKRIDNKKEETGEMKQRNNVQLSGHSQEGRGNTKEAQRDIMISERGGKDTEGGKDIMGQKGGTRTARNTSHILSSTPSHDLPHQLPTSPPRILWSTLKGRRPPLTGRWQVRGAVLIIPRWRGHHTMLRLVHGGRTGVALRVMAIARWRRPMGIVATRRSTTRGTGLLLGWVPTTRRSARRRRAESNLRVARGRLLLLLLRCTGWDVQGGWRRNLLSGRMGRTTGTSSALSRCRRGCLASSA</sequence>
<feature type="compositionally biased region" description="Basic and acidic residues" evidence="1">
    <location>
        <begin position="32"/>
        <end position="59"/>
    </location>
</feature>
<proteinExistence type="predicted"/>
<name>A0A067QIR9_9AGAM</name>
<dbReference type="EMBL" id="KL197711">
    <property type="protein sequence ID" value="KDQ62496.1"/>
    <property type="molecule type" value="Genomic_DNA"/>
</dbReference>
<accession>A0A067QIR9</accession>